<dbReference type="EMBL" id="CP049216">
    <property type="protein sequence ID" value="QTG12429.1"/>
    <property type="molecule type" value="Genomic_DNA"/>
</dbReference>
<evidence type="ECO:0000256" key="1">
    <source>
        <dbReference type="ARBA" id="ARBA00022801"/>
    </source>
</evidence>
<keyword evidence="3" id="KW-0547">Nucleotide-binding</keyword>
<accession>A0AAJ4MZM2</accession>
<sequence>MIQTPFELYTQSFVAIPVVRKFETTAALDLYLRSFGLIETPSILEVVADIGKPITGLRPESMLRSYQRYLADEIEQREYLLGAAEMSLGKTGATLTGVRRLLRKNTNWRCLVVAPLKVAEETWPTEVGEWEHLQDMTYTVVVGDAAQRNAALAVDADLTIINRENLQWLWETIGGDAGWRWQILVYDESSRLKGFTFRTPSKKKDPKTGEKIRVKPNLTEFGVLAQARKKMERVIELSGTPSPNGVHDLGGQAYLMDQGERLGINKTRFENKFFDKNPFTHEVKPKEGAKDKIMGLMKDVMISLRSQDYIDLPPQIFNPRYVTLATKHMKQYRDFEKTLVAESYDVEAVSRGVLTNKLLQFANGSLYRTDEDVYPPVRETVHVHDAKIKELESIVEESAGQNILVAYSFKFDKERIRKKFPKAVFFDEEPNFVKKWNAGKIQMGVSHPASMAHGLNLQYGGFIQVWYGLTWSLELWDQFNRRLARPGQPHPSVFIHVIMAKNTMDEVQYETLRTKGITQDEIMDAVRIRLAA</sequence>
<dbReference type="PANTHER" id="PTHR45766:SF6">
    <property type="entry name" value="SWI_SNF-RELATED MATRIX-ASSOCIATED ACTIN-DEPENDENT REGULATOR OF CHROMATIN SUBFAMILY A-LIKE PROTEIN 1"/>
    <property type="match status" value="1"/>
</dbReference>
<dbReference type="SUPFAM" id="SSF52540">
    <property type="entry name" value="P-loop containing nucleoside triphosphate hydrolases"/>
    <property type="match status" value="2"/>
</dbReference>
<dbReference type="InterPro" id="IPR000330">
    <property type="entry name" value="SNF2_N"/>
</dbReference>
<dbReference type="Gene3D" id="3.40.50.300">
    <property type="entry name" value="P-loop containing nucleotide triphosphate hydrolases"/>
    <property type="match status" value="2"/>
</dbReference>
<reference evidence="3" key="1">
    <citation type="submission" date="2020-02" db="EMBL/GenBank/DDBJ databases">
        <title>Unexpected conservation and global transmission of agrobacterial virulence plasmids.</title>
        <authorList>
            <person name="Weisberg A.J."/>
            <person name="Davis E.W. II"/>
            <person name="Tabima J.R."/>
            <person name="Belcher M.S."/>
            <person name="Miller M."/>
            <person name="Kuo C.-H."/>
            <person name="Loper J.E."/>
            <person name="Grunwald N.J."/>
            <person name="Putnam M.L."/>
            <person name="Chang J.H."/>
        </authorList>
    </citation>
    <scope>NUCLEOTIDE SEQUENCE</scope>
    <source>
        <strain evidence="3">Q15/94</strain>
    </source>
</reference>
<protein>
    <submittedName>
        <fullName evidence="3">ATP-dependent helicase</fullName>
    </submittedName>
</protein>
<gene>
    <name evidence="3" type="ORF">G6M86_03840</name>
</gene>
<proteinExistence type="predicted"/>
<dbReference type="AlphaFoldDB" id="A0AAJ4MZM2"/>
<evidence type="ECO:0000313" key="3">
    <source>
        <dbReference type="EMBL" id="QTG12429.1"/>
    </source>
</evidence>
<evidence type="ECO:0000259" key="2">
    <source>
        <dbReference type="PROSITE" id="PS51192"/>
    </source>
</evidence>
<dbReference type="RefSeq" id="WP_333721903.1">
    <property type="nucleotide sequence ID" value="NZ_CP049216.1"/>
</dbReference>
<dbReference type="GO" id="GO:0016787">
    <property type="term" value="F:hydrolase activity"/>
    <property type="evidence" value="ECO:0007669"/>
    <property type="project" value="UniProtKB-KW"/>
</dbReference>
<dbReference type="SMART" id="SM00487">
    <property type="entry name" value="DEXDc"/>
    <property type="match status" value="1"/>
</dbReference>
<dbReference type="GO" id="GO:0031297">
    <property type="term" value="P:replication fork processing"/>
    <property type="evidence" value="ECO:0007669"/>
    <property type="project" value="TreeGrafter"/>
</dbReference>
<feature type="domain" description="Helicase ATP-binding" evidence="2">
    <location>
        <begin position="71"/>
        <end position="259"/>
    </location>
</feature>
<keyword evidence="1" id="KW-0378">Hydrolase</keyword>
<dbReference type="GO" id="GO:0005524">
    <property type="term" value="F:ATP binding"/>
    <property type="evidence" value="ECO:0007669"/>
    <property type="project" value="InterPro"/>
</dbReference>
<name>A0AAJ4MZM2_AGRTU</name>
<evidence type="ECO:0000313" key="4">
    <source>
        <dbReference type="Proteomes" id="UP000663946"/>
    </source>
</evidence>
<keyword evidence="3" id="KW-0067">ATP-binding</keyword>
<dbReference type="InterPro" id="IPR014001">
    <property type="entry name" value="Helicase_ATP-bd"/>
</dbReference>
<dbReference type="Pfam" id="PF00176">
    <property type="entry name" value="SNF2-rel_dom"/>
    <property type="match status" value="1"/>
</dbReference>
<dbReference type="GO" id="GO:0006281">
    <property type="term" value="P:DNA repair"/>
    <property type="evidence" value="ECO:0007669"/>
    <property type="project" value="TreeGrafter"/>
</dbReference>
<dbReference type="GO" id="GO:0004386">
    <property type="term" value="F:helicase activity"/>
    <property type="evidence" value="ECO:0007669"/>
    <property type="project" value="UniProtKB-KW"/>
</dbReference>
<dbReference type="Proteomes" id="UP000663946">
    <property type="component" value="Chromosome 1"/>
</dbReference>
<dbReference type="PANTHER" id="PTHR45766">
    <property type="entry name" value="DNA ANNEALING HELICASE AND ENDONUCLEASE ZRANB3 FAMILY MEMBER"/>
    <property type="match status" value="1"/>
</dbReference>
<organism evidence="3 4">
    <name type="scientific">Agrobacterium tumefaciens</name>
    <dbReference type="NCBI Taxonomy" id="358"/>
    <lineage>
        <taxon>Bacteria</taxon>
        <taxon>Pseudomonadati</taxon>
        <taxon>Pseudomonadota</taxon>
        <taxon>Alphaproteobacteria</taxon>
        <taxon>Hyphomicrobiales</taxon>
        <taxon>Rhizobiaceae</taxon>
        <taxon>Rhizobium/Agrobacterium group</taxon>
        <taxon>Agrobacterium</taxon>
        <taxon>Agrobacterium tumefaciens complex</taxon>
    </lineage>
</organism>
<dbReference type="InterPro" id="IPR027417">
    <property type="entry name" value="P-loop_NTPase"/>
</dbReference>
<keyword evidence="3" id="KW-0347">Helicase</keyword>
<dbReference type="PROSITE" id="PS51192">
    <property type="entry name" value="HELICASE_ATP_BIND_1"/>
    <property type="match status" value="1"/>
</dbReference>